<feature type="chain" id="PRO_5046533564" evidence="1">
    <location>
        <begin position="30"/>
        <end position="415"/>
    </location>
</feature>
<dbReference type="PROSITE" id="PS51257">
    <property type="entry name" value="PROKAR_LIPOPROTEIN"/>
    <property type="match status" value="1"/>
</dbReference>
<dbReference type="Gene3D" id="3.30.1360.180">
    <property type="match status" value="1"/>
</dbReference>
<accession>A0ABP3KT06</accession>
<organism evidence="2 3">
    <name type="scientific">Parasphingorhabdus litoris</name>
    <dbReference type="NCBI Taxonomy" id="394733"/>
    <lineage>
        <taxon>Bacteria</taxon>
        <taxon>Pseudomonadati</taxon>
        <taxon>Pseudomonadota</taxon>
        <taxon>Alphaproteobacteria</taxon>
        <taxon>Sphingomonadales</taxon>
        <taxon>Sphingomonadaceae</taxon>
        <taxon>Parasphingorhabdus</taxon>
    </lineage>
</organism>
<dbReference type="InterPro" id="IPR002591">
    <property type="entry name" value="Phosphodiest/P_Trfase"/>
</dbReference>
<comment type="caution">
    <text evidence="2">The sequence shown here is derived from an EMBL/GenBank/DDBJ whole genome shotgun (WGS) entry which is preliminary data.</text>
</comment>
<proteinExistence type="predicted"/>
<dbReference type="EMBL" id="BAAAEM010000003">
    <property type="protein sequence ID" value="GAA0483526.1"/>
    <property type="molecule type" value="Genomic_DNA"/>
</dbReference>
<evidence type="ECO:0000256" key="1">
    <source>
        <dbReference type="SAM" id="SignalP"/>
    </source>
</evidence>
<name>A0ABP3KT06_9SPHN</name>
<feature type="signal peptide" evidence="1">
    <location>
        <begin position="1"/>
        <end position="29"/>
    </location>
</feature>
<dbReference type="Proteomes" id="UP001500713">
    <property type="component" value="Unassembled WGS sequence"/>
</dbReference>
<dbReference type="RefSeq" id="WP_229956737.1">
    <property type="nucleotide sequence ID" value="NZ_BAAAEM010000003.1"/>
</dbReference>
<dbReference type="Pfam" id="PF01663">
    <property type="entry name" value="Phosphodiest"/>
    <property type="match status" value="1"/>
</dbReference>
<reference evidence="3" key="1">
    <citation type="journal article" date="2019" name="Int. J. Syst. Evol. Microbiol.">
        <title>The Global Catalogue of Microorganisms (GCM) 10K type strain sequencing project: providing services to taxonomists for standard genome sequencing and annotation.</title>
        <authorList>
            <consortium name="The Broad Institute Genomics Platform"/>
            <consortium name="The Broad Institute Genome Sequencing Center for Infectious Disease"/>
            <person name="Wu L."/>
            <person name="Ma J."/>
        </authorList>
    </citation>
    <scope>NUCLEOTIDE SEQUENCE [LARGE SCALE GENOMIC DNA]</scope>
    <source>
        <strain evidence="3">JCM 14162</strain>
    </source>
</reference>
<dbReference type="InterPro" id="IPR017850">
    <property type="entry name" value="Alkaline_phosphatase_core_sf"/>
</dbReference>
<keyword evidence="1" id="KW-0732">Signal</keyword>
<evidence type="ECO:0000313" key="3">
    <source>
        <dbReference type="Proteomes" id="UP001500713"/>
    </source>
</evidence>
<dbReference type="SUPFAM" id="SSF53649">
    <property type="entry name" value="Alkaline phosphatase-like"/>
    <property type="match status" value="1"/>
</dbReference>
<dbReference type="PANTHER" id="PTHR10151:SF120">
    <property type="entry name" value="BIS(5'-ADENOSYL)-TRIPHOSPHATASE"/>
    <property type="match status" value="1"/>
</dbReference>
<keyword evidence="3" id="KW-1185">Reference proteome</keyword>
<gene>
    <name evidence="2" type="ORF">GCM10009096_27470</name>
</gene>
<evidence type="ECO:0000313" key="2">
    <source>
        <dbReference type="EMBL" id="GAA0483526.1"/>
    </source>
</evidence>
<dbReference type="Gene3D" id="3.40.720.10">
    <property type="entry name" value="Alkaline Phosphatase, subunit A"/>
    <property type="match status" value="1"/>
</dbReference>
<sequence>MIRHILQLFITGLLLAGCAATQSSGTAGAGDTPLSAQQNRETVTILISIDGFRPDYLNRGITPNLSTLAASGVYADMRSSFPTKTFPNHWTLVTGKRPDNHGIVGNSMEDKARPGERFTMSNKDPFWWNQAEPIWITAEKQGVRSATMFWPGSEVELDGTRPGDWWPFSQALSNDRRINAVVDWMRRPAATRPQLITLYFDTVDTAGHFFGPAPGEKLHAAIGAVDQNIGVLKNQLLELGQPVNFIITSDHGMAETHPDRVIYLDNILPRDQYRLVVDGNYAGIEPLTDDMSAINTAFLKPHENMECWKREDIPARFQYGKNPRVPSILCLPETGWVIYQDKPQWMTGIGGGHGYDHLHPDMIAFFLANGPDIQSNGKIETFDNVDIYSLIAHLVDVKPNASDGDISSFEQALKP</sequence>
<protein>
    <submittedName>
        <fullName evidence="2">Ectonucleotide pyrophosphatase/phosphodiesterase</fullName>
    </submittedName>
</protein>
<dbReference type="CDD" id="cd16018">
    <property type="entry name" value="Enpp"/>
    <property type="match status" value="1"/>
</dbReference>
<dbReference type="PANTHER" id="PTHR10151">
    <property type="entry name" value="ECTONUCLEOTIDE PYROPHOSPHATASE/PHOSPHODIESTERASE"/>
    <property type="match status" value="1"/>
</dbReference>